<keyword evidence="2" id="KW-1185">Reference proteome</keyword>
<accession>A0A5N6RCC7</accession>
<sequence length="92" mass="9766">MQVTKFVSAQGVGRANPNIGSFWRFLDGKSFSSGPPLSFPAPKAVDLAFQSQSSAAFATPELYVVIVEQCSATVVRRIAISLVVCIPFSTVA</sequence>
<gene>
    <name evidence="1" type="ORF">FH972_015329</name>
</gene>
<protein>
    <submittedName>
        <fullName evidence="1">Uncharacterized protein</fullName>
    </submittedName>
</protein>
<organism evidence="1 2">
    <name type="scientific">Carpinus fangiana</name>
    <dbReference type="NCBI Taxonomy" id="176857"/>
    <lineage>
        <taxon>Eukaryota</taxon>
        <taxon>Viridiplantae</taxon>
        <taxon>Streptophyta</taxon>
        <taxon>Embryophyta</taxon>
        <taxon>Tracheophyta</taxon>
        <taxon>Spermatophyta</taxon>
        <taxon>Magnoliopsida</taxon>
        <taxon>eudicotyledons</taxon>
        <taxon>Gunneridae</taxon>
        <taxon>Pentapetalae</taxon>
        <taxon>rosids</taxon>
        <taxon>fabids</taxon>
        <taxon>Fagales</taxon>
        <taxon>Betulaceae</taxon>
        <taxon>Carpinus</taxon>
    </lineage>
</organism>
<name>A0A5N6RCC7_9ROSI</name>
<evidence type="ECO:0000313" key="2">
    <source>
        <dbReference type="Proteomes" id="UP000327013"/>
    </source>
</evidence>
<dbReference type="Proteomes" id="UP000327013">
    <property type="component" value="Chromosome 6"/>
</dbReference>
<proteinExistence type="predicted"/>
<dbReference type="EMBL" id="CM017326">
    <property type="protein sequence ID" value="KAE8076695.1"/>
    <property type="molecule type" value="Genomic_DNA"/>
</dbReference>
<dbReference type="AlphaFoldDB" id="A0A5N6RCC7"/>
<reference evidence="1 2" key="1">
    <citation type="submission" date="2019-06" db="EMBL/GenBank/DDBJ databases">
        <title>A chromosomal-level reference genome of Carpinus fangiana (Coryloideae, Betulaceae).</title>
        <authorList>
            <person name="Yang X."/>
            <person name="Wang Z."/>
            <person name="Zhang L."/>
            <person name="Hao G."/>
            <person name="Liu J."/>
            <person name="Yang Y."/>
        </authorList>
    </citation>
    <scope>NUCLEOTIDE SEQUENCE [LARGE SCALE GENOMIC DNA]</scope>
    <source>
        <strain evidence="1">Cfa_2016G</strain>
        <tissue evidence="1">Leaf</tissue>
    </source>
</reference>
<evidence type="ECO:0000313" key="1">
    <source>
        <dbReference type="EMBL" id="KAE8076695.1"/>
    </source>
</evidence>